<evidence type="ECO:0000313" key="12">
    <source>
        <dbReference type="Proteomes" id="UP000187209"/>
    </source>
</evidence>
<protein>
    <recommendedName>
        <fullName evidence="2">chitin synthase</fullName>
        <ecNumber evidence="2">2.4.1.16</ecNumber>
    </recommendedName>
</protein>
<organism evidence="11 12">
    <name type="scientific">Stentor coeruleus</name>
    <dbReference type="NCBI Taxonomy" id="5963"/>
    <lineage>
        <taxon>Eukaryota</taxon>
        <taxon>Sar</taxon>
        <taxon>Alveolata</taxon>
        <taxon>Ciliophora</taxon>
        <taxon>Postciliodesmatophora</taxon>
        <taxon>Heterotrichea</taxon>
        <taxon>Heterotrichida</taxon>
        <taxon>Stentoridae</taxon>
        <taxon>Stentor</taxon>
    </lineage>
</organism>
<comment type="caution">
    <text evidence="11">The sequence shown here is derived from an EMBL/GenBank/DDBJ whole genome shotgun (WGS) entry which is preliminary data.</text>
</comment>
<evidence type="ECO:0000256" key="8">
    <source>
        <dbReference type="ARBA" id="ARBA00023136"/>
    </source>
</evidence>
<evidence type="ECO:0000256" key="2">
    <source>
        <dbReference type="ARBA" id="ARBA00012543"/>
    </source>
</evidence>
<keyword evidence="4" id="KW-0328">Glycosyltransferase</keyword>
<evidence type="ECO:0000256" key="9">
    <source>
        <dbReference type="ARBA" id="ARBA00023316"/>
    </source>
</evidence>
<dbReference type="GO" id="GO:0006031">
    <property type="term" value="P:chitin biosynthetic process"/>
    <property type="evidence" value="ECO:0007669"/>
    <property type="project" value="TreeGrafter"/>
</dbReference>
<feature type="transmembrane region" description="Helical" evidence="10">
    <location>
        <begin position="620"/>
        <end position="637"/>
    </location>
</feature>
<gene>
    <name evidence="11" type="ORF">SteCoe_24238</name>
</gene>
<dbReference type="GO" id="GO:0071555">
    <property type="term" value="P:cell wall organization"/>
    <property type="evidence" value="ECO:0007669"/>
    <property type="project" value="UniProtKB-KW"/>
</dbReference>
<dbReference type="Proteomes" id="UP000187209">
    <property type="component" value="Unassembled WGS sequence"/>
</dbReference>
<dbReference type="AlphaFoldDB" id="A0A1R2BI02"/>
<evidence type="ECO:0000256" key="3">
    <source>
        <dbReference type="ARBA" id="ARBA00022475"/>
    </source>
</evidence>
<feature type="transmembrane region" description="Helical" evidence="10">
    <location>
        <begin position="649"/>
        <end position="674"/>
    </location>
</feature>
<keyword evidence="7 10" id="KW-1133">Transmembrane helix</keyword>
<evidence type="ECO:0000313" key="11">
    <source>
        <dbReference type="EMBL" id="OMJ76406.1"/>
    </source>
</evidence>
<dbReference type="EMBL" id="MPUH01000633">
    <property type="protein sequence ID" value="OMJ76406.1"/>
    <property type="molecule type" value="Genomic_DNA"/>
</dbReference>
<feature type="transmembrane region" description="Helical" evidence="10">
    <location>
        <begin position="510"/>
        <end position="534"/>
    </location>
</feature>
<keyword evidence="3" id="KW-1003">Cell membrane</keyword>
<feature type="transmembrane region" description="Helical" evidence="10">
    <location>
        <begin position="565"/>
        <end position="590"/>
    </location>
</feature>
<dbReference type="OrthoDB" id="3352955at2759"/>
<dbReference type="SUPFAM" id="SSF53448">
    <property type="entry name" value="Nucleotide-diphospho-sugar transferases"/>
    <property type="match status" value="1"/>
</dbReference>
<sequence length="701" mass="81097">MRIISNEEPEYHCIMLDQKTNIKIKNDKARECPGIAKGVLDHLNENPSTYLVPATFLIVVTMYNEDPILFHKTMSAIYRNLERFTKEGIDINNIAVAVIVDGVKPFTEGLKSDDDIRYYSKLFDLEKVYKYHKVENPDSSKRMADLQKVKILIPKNEDMNSLKNSQRKAINPQELQNQYLEKIKDRYYEYAHLFVNTVSFEEGKECKLKVYFCVKQDNKRKLNSHLWFFGGLCRVIDPKYCMLIDVGTEPEDSALYLLYNALRRDTQVAGVCGEIIPKSDKDSLFDVLCYAQKVEYKFSHVLDKSLESLLGYITVLPGAFSAYRYDALQPDDPKGPLWGEYFKSIRKPWLMDCYHANIYLAEDRVLCLSLVSCKDKNYILKFVRKSRAYTDPPPDYEALLSQRRRWINGSWFALLDSVRNTKKVWASDHNCCRKMIFTFQMLYYIVNILYSFVMVGGFYLALSICLRKMFDNKSGRENSIGTVLMVFYLSMLIITFVISLGSRIRDANKALWAISGIFSMYMGLFLVLLISLFFDNWDDASVFAPVAATVSGFVILLVMNDSLWLVVLGCIQFLIATPTYMNIFTIYAICNIHDCSWGNRPENMTAEEANRMDDFEQFRTGWVLLWAFINVFFAYVLDAADESDTSYAGYIYAVGIIGMSVIYIRFLGGFVFIIKQKCFKYTFTNPDEIMKEDPNINLRKA</sequence>
<feature type="transmembrane region" description="Helical" evidence="10">
    <location>
        <begin position="483"/>
        <end position="504"/>
    </location>
</feature>
<keyword evidence="8 10" id="KW-0472">Membrane</keyword>
<dbReference type="InterPro" id="IPR029044">
    <property type="entry name" value="Nucleotide-diphossugar_trans"/>
</dbReference>
<dbReference type="GO" id="GO:0004100">
    <property type="term" value="F:chitin synthase activity"/>
    <property type="evidence" value="ECO:0007669"/>
    <property type="project" value="UniProtKB-EC"/>
</dbReference>
<keyword evidence="9" id="KW-0961">Cell wall biogenesis/degradation</keyword>
<name>A0A1R2BI02_9CILI</name>
<feature type="transmembrane region" description="Helical" evidence="10">
    <location>
        <begin position="541"/>
        <end position="559"/>
    </location>
</feature>
<dbReference type="InterPro" id="IPR004835">
    <property type="entry name" value="Chitin_synth"/>
</dbReference>
<evidence type="ECO:0000256" key="6">
    <source>
        <dbReference type="ARBA" id="ARBA00022692"/>
    </source>
</evidence>
<evidence type="ECO:0000256" key="1">
    <source>
        <dbReference type="ARBA" id="ARBA00004651"/>
    </source>
</evidence>
<comment type="subcellular location">
    <subcellularLocation>
        <location evidence="1">Cell membrane</location>
        <topology evidence="1">Multi-pass membrane protein</topology>
    </subcellularLocation>
</comment>
<dbReference type="PANTHER" id="PTHR22914:SF9">
    <property type="entry name" value="CHITIN SYNTHASE 1"/>
    <property type="match status" value="1"/>
</dbReference>
<evidence type="ECO:0000256" key="7">
    <source>
        <dbReference type="ARBA" id="ARBA00022989"/>
    </source>
</evidence>
<keyword evidence="12" id="KW-1185">Reference proteome</keyword>
<dbReference type="EC" id="2.4.1.16" evidence="2"/>
<dbReference type="PANTHER" id="PTHR22914">
    <property type="entry name" value="CHITIN SYNTHASE"/>
    <property type="match status" value="1"/>
</dbReference>
<dbReference type="GO" id="GO:0005886">
    <property type="term" value="C:plasma membrane"/>
    <property type="evidence" value="ECO:0007669"/>
    <property type="project" value="UniProtKB-SubCell"/>
</dbReference>
<reference evidence="11 12" key="1">
    <citation type="submission" date="2016-11" db="EMBL/GenBank/DDBJ databases">
        <title>The macronuclear genome of Stentor coeruleus: a giant cell with tiny introns.</title>
        <authorList>
            <person name="Slabodnick M."/>
            <person name="Ruby J.G."/>
            <person name="Reiff S.B."/>
            <person name="Swart E.C."/>
            <person name="Gosai S."/>
            <person name="Prabakaran S."/>
            <person name="Witkowska E."/>
            <person name="Larue G.E."/>
            <person name="Fisher S."/>
            <person name="Freeman R.M."/>
            <person name="Gunawardena J."/>
            <person name="Chu W."/>
            <person name="Stover N.A."/>
            <person name="Gregory B.D."/>
            <person name="Nowacki M."/>
            <person name="Derisi J."/>
            <person name="Roy S.W."/>
            <person name="Marshall W.F."/>
            <person name="Sood P."/>
        </authorList>
    </citation>
    <scope>NUCLEOTIDE SEQUENCE [LARGE SCALE GENOMIC DNA]</scope>
    <source>
        <strain evidence="11">WM001</strain>
    </source>
</reference>
<evidence type="ECO:0000256" key="10">
    <source>
        <dbReference type="SAM" id="Phobius"/>
    </source>
</evidence>
<proteinExistence type="predicted"/>
<feature type="transmembrane region" description="Helical" evidence="10">
    <location>
        <begin position="441"/>
        <end position="462"/>
    </location>
</feature>
<dbReference type="Pfam" id="PF01644">
    <property type="entry name" value="Chitin_synth_1"/>
    <property type="match status" value="2"/>
</dbReference>
<evidence type="ECO:0000256" key="4">
    <source>
        <dbReference type="ARBA" id="ARBA00022676"/>
    </source>
</evidence>
<evidence type="ECO:0000256" key="5">
    <source>
        <dbReference type="ARBA" id="ARBA00022679"/>
    </source>
</evidence>
<accession>A0A1R2BI02</accession>
<keyword evidence="6 10" id="KW-0812">Transmembrane</keyword>
<keyword evidence="5" id="KW-0808">Transferase</keyword>